<evidence type="ECO:0000313" key="2">
    <source>
        <dbReference type="WBParaSite" id="PSAMB.scaffold2966size20355.g19883.t1"/>
    </source>
</evidence>
<dbReference type="Proteomes" id="UP000887566">
    <property type="component" value="Unplaced"/>
</dbReference>
<sequence length="137" mass="15189">MSSLVSFLPGGLLVPALAAFGSILYAISRWRKGAESNQVRLATGINRDRQAIEMEDEPGVYRSGLLVDQKEPMSKFYEEVDTLYTAFLRGLEVSSNGDCLGYRPGAKQNYHFISYTDVFRAARDFGSALTGQFGVKY</sequence>
<evidence type="ECO:0000313" key="1">
    <source>
        <dbReference type="Proteomes" id="UP000887566"/>
    </source>
</evidence>
<protein>
    <submittedName>
        <fullName evidence="2">Uncharacterized protein</fullName>
    </submittedName>
</protein>
<organism evidence="1 2">
    <name type="scientific">Plectus sambesii</name>
    <dbReference type="NCBI Taxonomy" id="2011161"/>
    <lineage>
        <taxon>Eukaryota</taxon>
        <taxon>Metazoa</taxon>
        <taxon>Ecdysozoa</taxon>
        <taxon>Nematoda</taxon>
        <taxon>Chromadorea</taxon>
        <taxon>Plectida</taxon>
        <taxon>Plectina</taxon>
        <taxon>Plectoidea</taxon>
        <taxon>Plectidae</taxon>
        <taxon>Plectus</taxon>
    </lineage>
</organism>
<dbReference type="WBParaSite" id="PSAMB.scaffold2966size20355.g19883.t1">
    <property type="protein sequence ID" value="PSAMB.scaffold2966size20355.g19883.t1"/>
    <property type="gene ID" value="PSAMB.scaffold2966size20355.g19883"/>
</dbReference>
<name>A0A914W3R7_9BILA</name>
<keyword evidence="1" id="KW-1185">Reference proteome</keyword>
<dbReference type="AlphaFoldDB" id="A0A914W3R7"/>
<accession>A0A914W3R7</accession>
<proteinExistence type="predicted"/>
<reference evidence="2" key="1">
    <citation type="submission" date="2022-11" db="UniProtKB">
        <authorList>
            <consortium name="WormBaseParasite"/>
        </authorList>
    </citation>
    <scope>IDENTIFICATION</scope>
</reference>